<dbReference type="PANTHER" id="PTHR33797">
    <property type="entry name" value="ORGANIC HYDROPEROXIDE RESISTANCE PROTEIN-LIKE"/>
    <property type="match status" value="1"/>
</dbReference>
<evidence type="ECO:0000256" key="1">
    <source>
        <dbReference type="ARBA" id="ARBA00007378"/>
    </source>
</evidence>
<dbReference type="Gene3D" id="3.30.300.20">
    <property type="match status" value="1"/>
</dbReference>
<protein>
    <submittedName>
        <fullName evidence="2">Ohr family peroxiredoxin</fullName>
    </submittedName>
</protein>
<dbReference type="Gene3D" id="2.20.25.10">
    <property type="match status" value="1"/>
</dbReference>
<comment type="similarity">
    <text evidence="1">Belongs to the OsmC/Ohr family.</text>
</comment>
<reference evidence="2" key="1">
    <citation type="submission" date="2024-01" db="EMBL/GenBank/DDBJ databases">
        <title>First draft genome sequence data of TA4-1, the type strain of Gram-positive actinobacterium Streptomyces chiangmaiensis.</title>
        <authorList>
            <person name="Yasawong M."/>
            <person name="Nantapong N."/>
        </authorList>
    </citation>
    <scope>NUCLEOTIDE SEQUENCE</scope>
    <source>
        <strain evidence="2">TA4-1</strain>
    </source>
</reference>
<organism evidence="2 3">
    <name type="scientific">Streptomyces chiangmaiensis</name>
    <dbReference type="NCBI Taxonomy" id="766497"/>
    <lineage>
        <taxon>Bacteria</taxon>
        <taxon>Bacillati</taxon>
        <taxon>Actinomycetota</taxon>
        <taxon>Actinomycetes</taxon>
        <taxon>Kitasatosporales</taxon>
        <taxon>Streptomycetaceae</taxon>
        <taxon>Streptomyces</taxon>
    </lineage>
</organism>
<dbReference type="NCBIfam" id="TIGR03561">
    <property type="entry name" value="organ_hyd_perox"/>
    <property type="match status" value="1"/>
</dbReference>
<comment type="caution">
    <text evidence="2">The sequence shown here is derived from an EMBL/GenBank/DDBJ whole genome shotgun (WGS) entry which is preliminary data.</text>
</comment>
<evidence type="ECO:0000313" key="3">
    <source>
        <dbReference type="Proteomes" id="UP001333996"/>
    </source>
</evidence>
<dbReference type="InterPro" id="IPR003718">
    <property type="entry name" value="OsmC/Ohr_fam"/>
</dbReference>
<gene>
    <name evidence="2" type="ORF">VXC91_32260</name>
</gene>
<dbReference type="InterPro" id="IPR036102">
    <property type="entry name" value="OsmC/Ohrsf"/>
</dbReference>
<dbReference type="EMBL" id="JAYWVC010000160">
    <property type="protein sequence ID" value="MED7826497.1"/>
    <property type="molecule type" value="Genomic_DNA"/>
</dbReference>
<dbReference type="Pfam" id="PF02566">
    <property type="entry name" value="OsmC"/>
    <property type="match status" value="1"/>
</dbReference>
<name>A0ABU7FQY2_9ACTN</name>
<dbReference type="PANTHER" id="PTHR33797:SF2">
    <property type="entry name" value="ORGANIC HYDROPEROXIDE RESISTANCE PROTEIN-LIKE"/>
    <property type="match status" value="1"/>
</dbReference>
<proteinExistence type="inferred from homology"/>
<dbReference type="InterPro" id="IPR015946">
    <property type="entry name" value="KH_dom-like_a/b"/>
</dbReference>
<dbReference type="InterPro" id="IPR019953">
    <property type="entry name" value="OHR"/>
</dbReference>
<sequence>MTETNYTAVVTATGEGRNGGRAASDDGLLDLTLAIPKEFGGNGGATNPEQLLAAGWASCFLGAVKITAAKKKVPLQDLAVVAEVTLHHDAGDYNLSAVLRIELTGVDQNTAEELGAGAHQICPYSKALNIPVTIEATVA</sequence>
<dbReference type="SUPFAM" id="SSF82784">
    <property type="entry name" value="OsmC-like"/>
    <property type="match status" value="1"/>
</dbReference>
<dbReference type="RefSeq" id="WP_329510894.1">
    <property type="nucleotide sequence ID" value="NZ_BAAAYZ010000190.1"/>
</dbReference>
<accession>A0ABU7FQY2</accession>
<keyword evidence="3" id="KW-1185">Reference proteome</keyword>
<dbReference type="Proteomes" id="UP001333996">
    <property type="component" value="Unassembled WGS sequence"/>
</dbReference>
<evidence type="ECO:0000313" key="2">
    <source>
        <dbReference type="EMBL" id="MED7826497.1"/>
    </source>
</evidence>